<proteinExistence type="predicted"/>
<evidence type="ECO:0000313" key="1">
    <source>
        <dbReference type="EMBL" id="GEZ10213.1"/>
    </source>
</evidence>
<organism evidence="1">
    <name type="scientific">Tanacetum cinerariifolium</name>
    <name type="common">Dalmatian daisy</name>
    <name type="synonym">Chrysanthemum cinerariifolium</name>
    <dbReference type="NCBI Taxonomy" id="118510"/>
    <lineage>
        <taxon>Eukaryota</taxon>
        <taxon>Viridiplantae</taxon>
        <taxon>Streptophyta</taxon>
        <taxon>Embryophyta</taxon>
        <taxon>Tracheophyta</taxon>
        <taxon>Spermatophyta</taxon>
        <taxon>Magnoliopsida</taxon>
        <taxon>eudicotyledons</taxon>
        <taxon>Gunneridae</taxon>
        <taxon>Pentapetalae</taxon>
        <taxon>asterids</taxon>
        <taxon>campanulids</taxon>
        <taxon>Asterales</taxon>
        <taxon>Asteraceae</taxon>
        <taxon>Asteroideae</taxon>
        <taxon>Anthemideae</taxon>
        <taxon>Anthemidinae</taxon>
        <taxon>Tanacetum</taxon>
    </lineage>
</organism>
<sequence>MRGYLTNFDKVITVRTKVTGQNERTWGFEHIRRAFEKDVILFVKTLREYFQMFDQGLAKEITDMKEVCDQMETDVETCSVKRKYFEIEKKEMFIENDRLLEHIICQDVMCIAMHANLETKCALPANDNNLEYAKMEQSYIDEYNKCLELEVELFEKKDMVEKDVYNEISKRLSKLEHHYINIEITADSYNSEITKNPLLASKRVKSSTSASGSKPSDANSKFVCSTCNECLFSSCHDLCVVDYLNVVNSRARAKYVKSNKKIGWKPTGKVVTHVGHQWLPTRRNFTIGGTKCPLTRLTSTTVMPPKKSVQPKAVKKTLPHRVTQGKPKAIKHEDMTYLYQYSPKNMKGTRSNTS</sequence>
<gene>
    <name evidence="1" type="ORF">Tci_482186</name>
</gene>
<evidence type="ECO:0008006" key="2">
    <source>
        <dbReference type="Google" id="ProtNLM"/>
    </source>
</evidence>
<reference evidence="1" key="1">
    <citation type="journal article" date="2019" name="Sci. Rep.">
        <title>Draft genome of Tanacetum cinerariifolium, the natural source of mosquito coil.</title>
        <authorList>
            <person name="Yamashiro T."/>
            <person name="Shiraishi A."/>
            <person name="Satake H."/>
            <person name="Nakayama K."/>
        </authorList>
    </citation>
    <scope>NUCLEOTIDE SEQUENCE</scope>
</reference>
<comment type="caution">
    <text evidence="1">The sequence shown here is derived from an EMBL/GenBank/DDBJ whole genome shotgun (WGS) entry which is preliminary data.</text>
</comment>
<dbReference type="AlphaFoldDB" id="A0A699I998"/>
<protein>
    <recommendedName>
        <fullName evidence="2">Integrase, catalytic region, zinc finger, CCHC-type, peptidase aspartic, catalytic</fullName>
    </recommendedName>
</protein>
<dbReference type="EMBL" id="BKCJ010240995">
    <property type="protein sequence ID" value="GEZ10213.1"/>
    <property type="molecule type" value="Genomic_DNA"/>
</dbReference>
<feature type="non-terminal residue" evidence="1">
    <location>
        <position position="354"/>
    </location>
</feature>
<accession>A0A699I998</accession>
<name>A0A699I998_TANCI</name>